<sequence>MGLFLLQSFLMTFFNAKLILARSRELKLMYTIFGFLRDLRGIVTPYCINLITSLVSSGAEVRERRSLRLGPRKEFGSEGKKMFGSITWNTTCHAPQPPIWSVWVRPTNAERTESPMSAQGSTNINHVYLIAQENIVNIHESCKYNTSESKREN</sequence>
<keyword evidence="1" id="KW-0732">Signal</keyword>
<proteinExistence type="predicted"/>
<dbReference type="EMBL" id="LR862145">
    <property type="protein sequence ID" value="CAD1825895.1"/>
    <property type="molecule type" value="Genomic_DNA"/>
</dbReference>
<feature type="chain" id="PRO_5027661473" evidence="1">
    <location>
        <begin position="22"/>
        <end position="153"/>
    </location>
</feature>
<reference evidence="2" key="1">
    <citation type="submission" date="2020-07" db="EMBL/GenBank/DDBJ databases">
        <authorList>
            <person name="Lin J."/>
        </authorList>
    </citation>
    <scope>NUCLEOTIDE SEQUENCE</scope>
</reference>
<dbReference type="AlphaFoldDB" id="A0A6V7P4Y5"/>
<name>A0A6V7P4Y5_ANACO</name>
<protein>
    <submittedName>
        <fullName evidence="2">Uncharacterized protein</fullName>
    </submittedName>
</protein>
<evidence type="ECO:0000313" key="2">
    <source>
        <dbReference type="EMBL" id="CAD1825895.1"/>
    </source>
</evidence>
<organism evidence="2">
    <name type="scientific">Ananas comosus var. bracteatus</name>
    <name type="common">red pineapple</name>
    <dbReference type="NCBI Taxonomy" id="296719"/>
    <lineage>
        <taxon>Eukaryota</taxon>
        <taxon>Viridiplantae</taxon>
        <taxon>Streptophyta</taxon>
        <taxon>Embryophyta</taxon>
        <taxon>Tracheophyta</taxon>
        <taxon>Spermatophyta</taxon>
        <taxon>Magnoliopsida</taxon>
        <taxon>Liliopsida</taxon>
        <taxon>Poales</taxon>
        <taxon>Bromeliaceae</taxon>
        <taxon>Bromelioideae</taxon>
        <taxon>Ananas</taxon>
    </lineage>
</organism>
<evidence type="ECO:0000256" key="1">
    <source>
        <dbReference type="SAM" id="SignalP"/>
    </source>
</evidence>
<gene>
    <name evidence="2" type="ORF">CB5_LOCUS9106</name>
</gene>
<feature type="signal peptide" evidence="1">
    <location>
        <begin position="1"/>
        <end position="21"/>
    </location>
</feature>
<accession>A0A6V7P4Y5</accession>